<keyword evidence="8" id="KW-1185">Reference proteome</keyword>
<dbReference type="GO" id="GO:0160147">
    <property type="term" value="F:tRNA pseudouridine(38-40) synthase activity"/>
    <property type="evidence" value="ECO:0007669"/>
    <property type="project" value="UniProtKB-EC"/>
</dbReference>
<evidence type="ECO:0000256" key="1">
    <source>
        <dbReference type="ARBA" id="ARBA00009375"/>
    </source>
</evidence>
<reference evidence="8" key="1">
    <citation type="journal article" date="2019" name="Int. J. Syst. Evol. Microbiol.">
        <title>The Global Catalogue of Microorganisms (GCM) 10K type strain sequencing project: providing services to taxonomists for standard genome sequencing and annotation.</title>
        <authorList>
            <consortium name="The Broad Institute Genomics Platform"/>
            <consortium name="The Broad Institute Genome Sequencing Center for Infectious Disease"/>
            <person name="Wu L."/>
            <person name="Ma J."/>
        </authorList>
    </citation>
    <scope>NUCLEOTIDE SEQUENCE [LARGE SCALE GENOMIC DNA]</scope>
    <source>
        <strain evidence="8">KCTC 13193</strain>
    </source>
</reference>
<dbReference type="HAMAP" id="MF_00171">
    <property type="entry name" value="TruA"/>
    <property type="match status" value="1"/>
</dbReference>
<evidence type="ECO:0000256" key="4">
    <source>
        <dbReference type="HAMAP-Rule" id="MF_00171"/>
    </source>
</evidence>
<dbReference type="PIRSF" id="PIRSF001430">
    <property type="entry name" value="tRNA_psdUrid_synth"/>
    <property type="match status" value="1"/>
</dbReference>
<dbReference type="Pfam" id="PF01416">
    <property type="entry name" value="PseudoU_synth_1"/>
    <property type="match status" value="2"/>
</dbReference>
<gene>
    <name evidence="4 7" type="primary">truA</name>
    <name evidence="7" type="ORF">ACFODW_13050</name>
</gene>
<dbReference type="RefSeq" id="WP_390307153.1">
    <property type="nucleotide sequence ID" value="NZ_JBHRRZ010000034.1"/>
</dbReference>
<proteinExistence type="inferred from homology"/>
<dbReference type="Proteomes" id="UP001595387">
    <property type="component" value="Unassembled WGS sequence"/>
</dbReference>
<dbReference type="InterPro" id="IPR001406">
    <property type="entry name" value="PsdUridine_synth_TruA"/>
</dbReference>
<dbReference type="Gene3D" id="3.30.70.660">
    <property type="entry name" value="Pseudouridine synthase I, catalytic domain, C-terminal subdomain"/>
    <property type="match status" value="1"/>
</dbReference>
<evidence type="ECO:0000256" key="2">
    <source>
        <dbReference type="ARBA" id="ARBA00022694"/>
    </source>
</evidence>
<protein>
    <recommendedName>
        <fullName evidence="4">tRNA pseudouridine synthase A</fullName>
        <ecNumber evidence="4">5.4.99.12</ecNumber>
    </recommendedName>
    <alternativeName>
        <fullName evidence="4">tRNA pseudouridine(38-40) synthase</fullName>
    </alternativeName>
    <alternativeName>
        <fullName evidence="4">tRNA pseudouridylate synthase I</fullName>
    </alternativeName>
    <alternativeName>
        <fullName evidence="4">tRNA-uridine isomerase I</fullName>
    </alternativeName>
</protein>
<organism evidence="7 8">
    <name type="scientific">Virgibacillus sediminis</name>
    <dbReference type="NCBI Taxonomy" id="202260"/>
    <lineage>
        <taxon>Bacteria</taxon>
        <taxon>Bacillati</taxon>
        <taxon>Bacillota</taxon>
        <taxon>Bacilli</taxon>
        <taxon>Bacillales</taxon>
        <taxon>Bacillaceae</taxon>
        <taxon>Virgibacillus</taxon>
    </lineage>
</organism>
<comment type="function">
    <text evidence="4">Formation of pseudouridine at positions 38, 39 and 40 in the anticodon stem and loop of transfer RNAs.</text>
</comment>
<dbReference type="CDD" id="cd02570">
    <property type="entry name" value="PseudoU_synth_EcTruA"/>
    <property type="match status" value="1"/>
</dbReference>
<dbReference type="PANTHER" id="PTHR11142">
    <property type="entry name" value="PSEUDOURIDYLATE SYNTHASE"/>
    <property type="match status" value="1"/>
</dbReference>
<dbReference type="PANTHER" id="PTHR11142:SF0">
    <property type="entry name" value="TRNA PSEUDOURIDINE SYNTHASE-LIKE 1"/>
    <property type="match status" value="1"/>
</dbReference>
<accession>A0ABV7A8E6</accession>
<evidence type="ECO:0000313" key="8">
    <source>
        <dbReference type="Proteomes" id="UP001595387"/>
    </source>
</evidence>
<evidence type="ECO:0000313" key="7">
    <source>
        <dbReference type="EMBL" id="MFC2949243.1"/>
    </source>
</evidence>
<keyword evidence="2 4" id="KW-0819">tRNA processing</keyword>
<comment type="caution">
    <text evidence="7">The sequence shown here is derived from an EMBL/GenBank/DDBJ whole genome shotgun (WGS) entry which is preliminary data.</text>
</comment>
<evidence type="ECO:0000259" key="6">
    <source>
        <dbReference type="Pfam" id="PF01416"/>
    </source>
</evidence>
<dbReference type="InterPro" id="IPR020095">
    <property type="entry name" value="PsdUridine_synth_TruA_C"/>
</dbReference>
<comment type="catalytic activity">
    <reaction evidence="4 5">
        <text>uridine(38/39/40) in tRNA = pseudouridine(38/39/40) in tRNA</text>
        <dbReference type="Rhea" id="RHEA:22376"/>
        <dbReference type="Rhea" id="RHEA-COMP:10085"/>
        <dbReference type="Rhea" id="RHEA-COMP:10087"/>
        <dbReference type="ChEBI" id="CHEBI:65314"/>
        <dbReference type="ChEBI" id="CHEBI:65315"/>
        <dbReference type="EC" id="5.4.99.12"/>
    </reaction>
</comment>
<comment type="similarity">
    <text evidence="1 4 5">Belongs to the tRNA pseudouridine synthase TruA family.</text>
</comment>
<dbReference type="SUPFAM" id="SSF55120">
    <property type="entry name" value="Pseudouridine synthase"/>
    <property type="match status" value="1"/>
</dbReference>
<dbReference type="EC" id="5.4.99.12" evidence="4"/>
<dbReference type="InterPro" id="IPR020103">
    <property type="entry name" value="PsdUridine_synth_cat_dom_sf"/>
</dbReference>
<feature type="domain" description="Pseudouridine synthase I TruA alpha/beta" evidence="6">
    <location>
        <begin position="7"/>
        <end position="105"/>
    </location>
</feature>
<name>A0ABV7A8E6_9BACI</name>
<feature type="binding site" evidence="4">
    <location>
        <position position="111"/>
    </location>
    <ligand>
        <name>substrate</name>
    </ligand>
</feature>
<dbReference type="EMBL" id="JBHRRZ010000034">
    <property type="protein sequence ID" value="MFC2949243.1"/>
    <property type="molecule type" value="Genomic_DNA"/>
</dbReference>
<feature type="active site" description="Nucleophile" evidence="4">
    <location>
        <position position="53"/>
    </location>
</feature>
<feature type="domain" description="Pseudouridine synthase I TruA alpha/beta" evidence="6">
    <location>
        <begin position="144"/>
        <end position="246"/>
    </location>
</feature>
<evidence type="ECO:0000256" key="3">
    <source>
        <dbReference type="ARBA" id="ARBA00023235"/>
    </source>
</evidence>
<comment type="caution">
    <text evidence="4">Lacks conserved residue(s) required for the propagation of feature annotation.</text>
</comment>
<keyword evidence="3 4" id="KW-0413">Isomerase</keyword>
<evidence type="ECO:0000256" key="5">
    <source>
        <dbReference type="RuleBase" id="RU003792"/>
    </source>
</evidence>
<dbReference type="InterPro" id="IPR020097">
    <property type="entry name" value="PsdUridine_synth_TruA_a/b_dom"/>
</dbReference>
<sequence>MRKIKCIVTYDGSRFSGYQTQPNQRTVQGELEKALAKIHKGKQIGVHASGRTDAGVHAFCQVFHFETSYGIPEEKWKKALNSLLPGDIHIKRSAEVSSSFHSRFDVKEKEYRYYVNNSEEPNVFRRNYVFHFPYRLNLQSMQEACRYFEGSHDFTSFSSAKATTKGSKVRTIYHASCIERDGYIEFIFRGNGFLYNMVRIMVGTLLDVGQGRKKPEEIQSIIEKTDRKFAGETAPPQGLYLWDVIYKGNREENPL</sequence>
<dbReference type="NCBIfam" id="TIGR00071">
    <property type="entry name" value="hisT_truA"/>
    <property type="match status" value="1"/>
</dbReference>
<dbReference type="Gene3D" id="3.30.70.580">
    <property type="entry name" value="Pseudouridine synthase I, catalytic domain, N-terminal subdomain"/>
    <property type="match status" value="1"/>
</dbReference>
<comment type="subunit">
    <text evidence="4">Homodimer.</text>
</comment>
<dbReference type="InterPro" id="IPR020094">
    <property type="entry name" value="TruA/RsuA/RluB/E/F_N"/>
</dbReference>